<evidence type="ECO:0000313" key="2">
    <source>
        <dbReference type="Proteomes" id="UP000199220"/>
    </source>
</evidence>
<dbReference type="RefSeq" id="WP_089771523.1">
    <property type="nucleotide sequence ID" value="NZ_FNTX01000001.1"/>
</dbReference>
<dbReference type="STRING" id="648782.SAMN04488554_0470"/>
<gene>
    <name evidence="1" type="ORF">SAMN04488554_0470</name>
</gene>
<dbReference type="EMBL" id="FNTX01000001">
    <property type="protein sequence ID" value="SED70098.1"/>
    <property type="molecule type" value="Genomic_DNA"/>
</dbReference>
<keyword evidence="2" id="KW-1185">Reference proteome</keyword>
<reference evidence="2" key="1">
    <citation type="submission" date="2016-10" db="EMBL/GenBank/DDBJ databases">
        <authorList>
            <person name="Varghese N."/>
            <person name="Submissions S."/>
        </authorList>
    </citation>
    <scope>NUCLEOTIDE SEQUENCE [LARGE SCALE GENOMIC DNA]</scope>
    <source>
        <strain evidence="2">DSM 21368</strain>
    </source>
</reference>
<protein>
    <submittedName>
        <fullName evidence="1">Uncharacterized protein</fullName>
    </submittedName>
</protein>
<name>A0A1H5CUK8_9MICO</name>
<evidence type="ECO:0000313" key="1">
    <source>
        <dbReference type="EMBL" id="SED70098.1"/>
    </source>
</evidence>
<dbReference type="Proteomes" id="UP000199220">
    <property type="component" value="Unassembled WGS sequence"/>
</dbReference>
<organism evidence="1 2">
    <name type="scientific">Ruania alba</name>
    <dbReference type="NCBI Taxonomy" id="648782"/>
    <lineage>
        <taxon>Bacteria</taxon>
        <taxon>Bacillati</taxon>
        <taxon>Actinomycetota</taxon>
        <taxon>Actinomycetes</taxon>
        <taxon>Micrococcales</taxon>
        <taxon>Ruaniaceae</taxon>
        <taxon>Ruania</taxon>
    </lineage>
</organism>
<dbReference type="AlphaFoldDB" id="A0A1H5CUK8"/>
<accession>A0A1H5CUK8</accession>
<sequence>MGDVDIFKAELEGSAAAMSRAVSELDQARADLTGEGFGIENPAGRAGLRLAVRGQIETLRDTALNRSVAASTLSANVQAIADDFGMLDDELFGK</sequence>
<proteinExistence type="predicted"/>
<dbReference type="OrthoDB" id="5071528at2"/>